<accession>A0A0N5AM98</accession>
<evidence type="ECO:0000256" key="3">
    <source>
        <dbReference type="ARBA" id="ARBA00020978"/>
    </source>
</evidence>
<dbReference type="PANTHER" id="PTHR31658:SF0">
    <property type="entry name" value="CONSERVED OLIGOMERIC GOLGI COMPLEX SUBUNIT 1"/>
    <property type="match status" value="1"/>
</dbReference>
<evidence type="ECO:0000256" key="2">
    <source>
        <dbReference type="ARBA" id="ARBA00006653"/>
    </source>
</evidence>
<dbReference type="GO" id="GO:0006891">
    <property type="term" value="P:intra-Golgi vesicle-mediated transport"/>
    <property type="evidence" value="ECO:0007669"/>
    <property type="project" value="InterPro"/>
</dbReference>
<dbReference type="STRING" id="451379.A0A0N5AM98"/>
<dbReference type="WBParaSite" id="SMUV_0000570001-mRNA-1">
    <property type="protein sequence ID" value="SMUV_0000570001-mRNA-1"/>
    <property type="gene ID" value="SMUV_0000570001"/>
</dbReference>
<dbReference type="Proteomes" id="UP000046393">
    <property type="component" value="Unplaced"/>
</dbReference>
<reference evidence="10" key="1">
    <citation type="submission" date="2017-02" db="UniProtKB">
        <authorList>
            <consortium name="WormBaseParasite"/>
        </authorList>
    </citation>
    <scope>IDENTIFICATION</scope>
</reference>
<feature type="transmembrane region" description="Helical" evidence="8">
    <location>
        <begin position="99"/>
        <end position="117"/>
    </location>
</feature>
<keyword evidence="4" id="KW-0813">Transport</keyword>
<dbReference type="InterPro" id="IPR033370">
    <property type="entry name" value="COG1"/>
</dbReference>
<comment type="subcellular location">
    <subcellularLocation>
        <location evidence="1">Golgi apparatus membrane</location>
        <topology evidence="1">Peripheral membrane protein</topology>
    </subcellularLocation>
</comment>
<name>A0A0N5AM98_9BILA</name>
<keyword evidence="9" id="KW-1185">Reference proteome</keyword>
<evidence type="ECO:0000256" key="7">
    <source>
        <dbReference type="ARBA" id="ARBA00023136"/>
    </source>
</evidence>
<evidence type="ECO:0000256" key="5">
    <source>
        <dbReference type="ARBA" id="ARBA00022927"/>
    </source>
</evidence>
<evidence type="ECO:0000256" key="6">
    <source>
        <dbReference type="ARBA" id="ARBA00023034"/>
    </source>
</evidence>
<evidence type="ECO:0000256" key="8">
    <source>
        <dbReference type="SAM" id="Phobius"/>
    </source>
</evidence>
<comment type="similarity">
    <text evidence="2">Belongs to the COG1 family.</text>
</comment>
<sequence>MDIERLMQDLSIADLQRIYSDLTVDLEGKKEELRQMVGRRYRDVLDASSLVKKVTENAEVFANRIRDFRSTLSDRSYAVLSPNCYNRQQCMQLVAITKLFPLVGFLFILIFTSIGTMDPLCDVFILMLVEMMHKSSSVDAVRSENRVKLINMMSPKLIAMRLRLQQEFVDSLGRLSNFEETANQLAAIAVLNKLSVSELLDLYLDSKTEIELLAASCSELKTEAIEKSVFTTKCSSFLEKISTISMKVIKERCNLFESTSNVLNFLVVLLEAFDEEWPVVGDSDALYQRFFQNLILEKFQHLVKDELFASMQSFLAKIPTINCHPSQFFKKRQTKFEPLLESSISEQLVKLGEQFDSDLRIIYENVQKYESIGKEADIGGLRDYLADAMVEMILAFCNYDLSSEDWSPKERALTMTRVYLAMLRPRNSVISMCLAGNNERISKCVNILQETGEKHLCCFLNALMIDSAEECDVKKITKICADPFKFLSFVQVLVYIIYNNSSFDVTLECLNYVLAKKIKLFPLWPFQEYENVDLPELGVVEVPMQITYVLYDFLYLLCSKVRSEICSHSLSHILTRNIRTKFNVILGNFLLNLYSKVLEENATLLSRIATQYLFDVRVLDCIFNSDAFRHLIPRFEALVDPFDLSIVIFGPHFGEILFTKELPLSPSYTAVLDIVPRIGDVSRFTLISRLNKSKGTSEPLRTVASALNINSRKKLARQGDGVRNTPSLSSLYNWFGK</sequence>
<evidence type="ECO:0000256" key="1">
    <source>
        <dbReference type="ARBA" id="ARBA00004395"/>
    </source>
</evidence>
<keyword evidence="8" id="KW-0812">Transmembrane</keyword>
<dbReference type="GO" id="GO:0000139">
    <property type="term" value="C:Golgi membrane"/>
    <property type="evidence" value="ECO:0007669"/>
    <property type="project" value="UniProtKB-SubCell"/>
</dbReference>
<evidence type="ECO:0000313" key="9">
    <source>
        <dbReference type="Proteomes" id="UP000046393"/>
    </source>
</evidence>
<dbReference type="AlphaFoldDB" id="A0A0N5AM98"/>
<dbReference type="GO" id="GO:0015031">
    <property type="term" value="P:protein transport"/>
    <property type="evidence" value="ECO:0007669"/>
    <property type="project" value="UniProtKB-KW"/>
</dbReference>
<keyword evidence="8" id="KW-1133">Transmembrane helix</keyword>
<keyword evidence="7 8" id="KW-0472">Membrane</keyword>
<keyword evidence="5" id="KW-0653">Protein transport</keyword>
<dbReference type="GO" id="GO:0017119">
    <property type="term" value="C:Golgi transport complex"/>
    <property type="evidence" value="ECO:0007669"/>
    <property type="project" value="InterPro"/>
</dbReference>
<proteinExistence type="inferred from homology"/>
<evidence type="ECO:0000256" key="4">
    <source>
        <dbReference type="ARBA" id="ARBA00022448"/>
    </source>
</evidence>
<dbReference type="PANTHER" id="PTHR31658">
    <property type="entry name" value="CONSERVED OLIGOMERIC GOLGI COMPLEX SUBUNIT 1"/>
    <property type="match status" value="1"/>
</dbReference>
<protein>
    <recommendedName>
        <fullName evidence="3">Conserved oligomeric Golgi complex subunit 1</fullName>
    </recommendedName>
</protein>
<keyword evidence="6" id="KW-0333">Golgi apparatus</keyword>
<dbReference type="Pfam" id="PF08700">
    <property type="entry name" value="VPS51_Exo84_N"/>
    <property type="match status" value="1"/>
</dbReference>
<organism evidence="9 10">
    <name type="scientific">Syphacia muris</name>
    <dbReference type="NCBI Taxonomy" id="451379"/>
    <lineage>
        <taxon>Eukaryota</taxon>
        <taxon>Metazoa</taxon>
        <taxon>Ecdysozoa</taxon>
        <taxon>Nematoda</taxon>
        <taxon>Chromadorea</taxon>
        <taxon>Rhabditida</taxon>
        <taxon>Spirurina</taxon>
        <taxon>Oxyuridomorpha</taxon>
        <taxon>Oxyuroidea</taxon>
        <taxon>Oxyuridae</taxon>
        <taxon>Syphacia</taxon>
    </lineage>
</organism>
<evidence type="ECO:0000313" key="10">
    <source>
        <dbReference type="WBParaSite" id="SMUV_0000570001-mRNA-1"/>
    </source>
</evidence>